<feature type="domain" description="CdaR GGDEF-like" evidence="4">
    <location>
        <begin position="300"/>
        <end position="418"/>
    </location>
</feature>
<evidence type="ECO:0000313" key="5">
    <source>
        <dbReference type="EMBL" id="CAD2078843.1"/>
    </source>
</evidence>
<organism evidence="5 6">
    <name type="scientific">Jeotgalicoccus meleagridis</name>
    <dbReference type="NCBI Taxonomy" id="2759181"/>
    <lineage>
        <taxon>Bacteria</taxon>
        <taxon>Bacillati</taxon>
        <taxon>Bacillota</taxon>
        <taxon>Bacilli</taxon>
        <taxon>Bacillales</taxon>
        <taxon>Staphylococcaceae</taxon>
        <taxon>Jeotgalicoccus</taxon>
    </lineage>
</organism>
<reference evidence="5 6" key="1">
    <citation type="submission" date="2020-07" db="EMBL/GenBank/DDBJ databases">
        <authorList>
            <person name="Criscuolo A."/>
        </authorList>
    </citation>
    <scope>NUCLEOTIDE SEQUENCE [LARGE SCALE GENOMIC DNA]</scope>
    <source>
        <strain evidence="5">CIP111649</strain>
    </source>
</reference>
<dbReference type="Proteomes" id="UP000589351">
    <property type="component" value="Unassembled WGS sequence"/>
</dbReference>
<dbReference type="Gene3D" id="1.10.10.2840">
    <property type="entry name" value="PucR C-terminal helix-turn-helix domain"/>
    <property type="match status" value="1"/>
</dbReference>
<dbReference type="AlphaFoldDB" id="A0A6V7RMK3"/>
<gene>
    <name evidence="5" type="primary">pucR_2</name>
    <name evidence="5" type="ORF">JEODO184_01503</name>
</gene>
<comment type="caution">
    <text evidence="5">The sequence shown here is derived from an EMBL/GenBank/DDBJ whole genome shotgun (WGS) entry which is preliminary data.</text>
</comment>
<dbReference type="InterPro" id="IPR051448">
    <property type="entry name" value="CdaR-like_regulators"/>
</dbReference>
<proteinExistence type="inferred from homology"/>
<dbReference type="InterPro" id="IPR012914">
    <property type="entry name" value="PucR_dom"/>
</dbReference>
<name>A0A6V7RMK3_9STAP</name>
<dbReference type="RefSeq" id="WP_185125978.1">
    <property type="nucleotide sequence ID" value="NZ_CAJEWD010000008.1"/>
</dbReference>
<dbReference type="InterPro" id="IPR025736">
    <property type="entry name" value="PucR_C-HTH_dom"/>
</dbReference>
<dbReference type="Pfam" id="PF17853">
    <property type="entry name" value="GGDEF_2"/>
    <property type="match status" value="1"/>
</dbReference>
<dbReference type="InterPro" id="IPR041522">
    <property type="entry name" value="CdaR_GGDEF"/>
</dbReference>
<dbReference type="PANTHER" id="PTHR33744:SF1">
    <property type="entry name" value="DNA-BINDING TRANSCRIPTIONAL ACTIVATOR ADER"/>
    <property type="match status" value="1"/>
</dbReference>
<dbReference type="InterPro" id="IPR042070">
    <property type="entry name" value="PucR_C-HTH_sf"/>
</dbReference>
<evidence type="ECO:0000259" key="3">
    <source>
        <dbReference type="Pfam" id="PF13556"/>
    </source>
</evidence>
<evidence type="ECO:0000259" key="2">
    <source>
        <dbReference type="Pfam" id="PF07905"/>
    </source>
</evidence>
<evidence type="ECO:0000256" key="1">
    <source>
        <dbReference type="ARBA" id="ARBA00006754"/>
    </source>
</evidence>
<feature type="domain" description="PucR C-terminal helix-turn-helix" evidence="3">
    <location>
        <begin position="472"/>
        <end position="527"/>
    </location>
</feature>
<accession>A0A6V7RMK3</accession>
<dbReference type="Pfam" id="PF13556">
    <property type="entry name" value="HTH_30"/>
    <property type="match status" value="1"/>
</dbReference>
<evidence type="ECO:0000313" key="6">
    <source>
        <dbReference type="Proteomes" id="UP000589351"/>
    </source>
</evidence>
<dbReference type="Pfam" id="PF07905">
    <property type="entry name" value="PucR"/>
    <property type="match status" value="1"/>
</dbReference>
<keyword evidence="6" id="KW-1185">Reference proteome</keyword>
<feature type="domain" description="Purine catabolism PurC-like" evidence="2">
    <location>
        <begin position="6"/>
        <end position="125"/>
    </location>
</feature>
<comment type="similarity">
    <text evidence="1">Belongs to the CdaR family.</text>
</comment>
<dbReference type="EMBL" id="CAJEWD010000008">
    <property type="protein sequence ID" value="CAD2078843.1"/>
    <property type="molecule type" value="Genomic_DNA"/>
</dbReference>
<dbReference type="PANTHER" id="PTHR33744">
    <property type="entry name" value="CARBOHYDRATE DIACID REGULATOR"/>
    <property type="match status" value="1"/>
</dbReference>
<sequence>MVSIREILSLERFSNFKLINKNGNIDREVTSVDITETPDVKDYTSEHTILLTTAMNFKDDPKGLIKFIDGINEVPVAALGIKLSRFIHTLDQAVIDHADSLNFPLIEIPDNWKLGQATHSIATYISNDETEKLYYALEVQQRMNSMLIKEFSVERMLNQLSQFLRLPLMLINPFYKVEEVSNHFTNNQKLYKENLRYFNDIYLPEKKDASRDFNSKYAVFEVPAFSYFPYYLVVSNLDSISYPFSHLAIEQAINSLSFAIYKNSRIRATEQEDVNLLFGSIINSSDGSPINLESHPDFFERYHLKDSSYYQVIICGIDSTSDIENSEYVNERYQLTFEWLQSVLVTLDPNISIFGFGDSNKFAILLQDRHEYYQAYCRHLQQEYKKYFKESLSFGIGNEVSEFSQIHTSFLEAQETFDISKDHGEKEFLEIYRPRNFEELLQLLPADKVRPFVISTLGELAFPANTKDKELKKTLQIYMDNQCDITKTSNEIFVHRNTVKYRINKCEEMLRVNVMDPVHSLNIRLALFISQHIQNT</sequence>
<protein>
    <submittedName>
        <fullName evidence="5">Purine catabolism regulatory protein</fullName>
    </submittedName>
</protein>
<evidence type="ECO:0000259" key="4">
    <source>
        <dbReference type="Pfam" id="PF17853"/>
    </source>
</evidence>